<gene>
    <name evidence="10" type="ORF">RHSIM_Rhsim03G0143900</name>
</gene>
<dbReference type="GO" id="GO:0004315">
    <property type="term" value="F:3-oxoacyl-[acyl-carrier-protein] synthase activity"/>
    <property type="evidence" value="ECO:0007669"/>
    <property type="project" value="InterPro"/>
</dbReference>
<dbReference type="AlphaFoldDB" id="A0A834H9S7"/>
<dbReference type="InterPro" id="IPR004655">
    <property type="entry name" value="FabH"/>
</dbReference>
<dbReference type="InterPro" id="IPR016039">
    <property type="entry name" value="Thiolase-like"/>
</dbReference>
<comment type="caution">
    <text evidence="10">The sequence shown here is derived from an EMBL/GenBank/DDBJ whole genome shotgun (WGS) entry which is preliminary data.</text>
</comment>
<keyword evidence="4" id="KW-0808">Transferase</keyword>
<accession>A0A834H9S7</accession>
<dbReference type="PANTHER" id="PTHR43091:SF1">
    <property type="entry name" value="BETA-KETOACYL-[ACYL-CARRIER-PROTEIN] SYNTHASE III, CHLOROPLASTIC"/>
    <property type="match status" value="1"/>
</dbReference>
<evidence type="ECO:0000256" key="7">
    <source>
        <dbReference type="ARBA" id="ARBA00023160"/>
    </source>
</evidence>
<keyword evidence="11" id="KW-1185">Reference proteome</keyword>
<evidence type="ECO:0000256" key="5">
    <source>
        <dbReference type="ARBA" id="ARBA00022832"/>
    </source>
</evidence>
<dbReference type="GO" id="GO:0006633">
    <property type="term" value="P:fatty acid biosynthetic process"/>
    <property type="evidence" value="ECO:0007669"/>
    <property type="project" value="UniProtKB-UniPathway"/>
</dbReference>
<dbReference type="HAMAP" id="MF_01815">
    <property type="entry name" value="FabH"/>
    <property type="match status" value="1"/>
</dbReference>
<organism evidence="10 11">
    <name type="scientific">Rhododendron simsii</name>
    <name type="common">Sims's rhododendron</name>
    <dbReference type="NCBI Taxonomy" id="118357"/>
    <lineage>
        <taxon>Eukaryota</taxon>
        <taxon>Viridiplantae</taxon>
        <taxon>Streptophyta</taxon>
        <taxon>Embryophyta</taxon>
        <taxon>Tracheophyta</taxon>
        <taxon>Spermatophyta</taxon>
        <taxon>Magnoliopsida</taxon>
        <taxon>eudicotyledons</taxon>
        <taxon>Gunneridae</taxon>
        <taxon>Pentapetalae</taxon>
        <taxon>asterids</taxon>
        <taxon>Ericales</taxon>
        <taxon>Ericaceae</taxon>
        <taxon>Ericoideae</taxon>
        <taxon>Rhodoreae</taxon>
        <taxon>Rhododendron</taxon>
    </lineage>
</organism>
<dbReference type="CDD" id="cd00830">
    <property type="entry name" value="KAS_III"/>
    <property type="match status" value="1"/>
</dbReference>
<keyword evidence="7" id="KW-0275">Fatty acid biosynthesis</keyword>
<name>A0A834H9S7_RHOSS</name>
<dbReference type="OrthoDB" id="428487at2759"/>
<dbReference type="Pfam" id="PF08545">
    <property type="entry name" value="ACP_syn_III"/>
    <property type="match status" value="1"/>
</dbReference>
<protein>
    <submittedName>
        <fullName evidence="10">Uncharacterized protein</fullName>
    </submittedName>
</protein>
<evidence type="ECO:0000259" key="9">
    <source>
        <dbReference type="Pfam" id="PF08545"/>
    </source>
</evidence>
<dbReference type="InterPro" id="IPR013751">
    <property type="entry name" value="ACP_syn_III_N"/>
</dbReference>
<evidence type="ECO:0000259" key="8">
    <source>
        <dbReference type="Pfam" id="PF08541"/>
    </source>
</evidence>
<dbReference type="GO" id="GO:0009507">
    <property type="term" value="C:chloroplast"/>
    <property type="evidence" value="ECO:0007669"/>
    <property type="project" value="TreeGrafter"/>
</dbReference>
<proteinExistence type="inferred from homology"/>
<keyword evidence="5" id="KW-0276">Fatty acid metabolism</keyword>
<feature type="domain" description="Beta-ketoacyl-[acyl-carrier-protein] synthase III N-terminal" evidence="9">
    <location>
        <begin position="267"/>
        <end position="323"/>
    </location>
</feature>
<evidence type="ECO:0000256" key="4">
    <source>
        <dbReference type="ARBA" id="ARBA00022679"/>
    </source>
</evidence>
<evidence type="ECO:0000256" key="6">
    <source>
        <dbReference type="ARBA" id="ARBA00023098"/>
    </source>
</evidence>
<feature type="domain" description="Beta-ketoacyl-[acyl-carrier-protein] synthase III C-terminal" evidence="8">
    <location>
        <begin position="436"/>
        <end position="525"/>
    </location>
</feature>
<evidence type="ECO:0000313" key="10">
    <source>
        <dbReference type="EMBL" id="KAF7148176.1"/>
    </source>
</evidence>
<keyword evidence="3" id="KW-0444">Lipid biosynthesis</keyword>
<dbReference type="UniPathway" id="UPA00094"/>
<comment type="pathway">
    <text evidence="1">Lipid metabolism; fatty acid biosynthesis.</text>
</comment>
<keyword evidence="6" id="KW-0443">Lipid metabolism</keyword>
<dbReference type="Gene3D" id="3.40.47.10">
    <property type="match status" value="2"/>
</dbReference>
<evidence type="ECO:0000256" key="2">
    <source>
        <dbReference type="ARBA" id="ARBA00008642"/>
    </source>
</evidence>
<evidence type="ECO:0000256" key="1">
    <source>
        <dbReference type="ARBA" id="ARBA00005194"/>
    </source>
</evidence>
<dbReference type="NCBIfam" id="NF006829">
    <property type="entry name" value="PRK09352.1"/>
    <property type="match status" value="1"/>
</dbReference>
<reference evidence="10" key="1">
    <citation type="submission" date="2019-11" db="EMBL/GenBank/DDBJ databases">
        <authorList>
            <person name="Liu Y."/>
            <person name="Hou J."/>
            <person name="Li T.-Q."/>
            <person name="Guan C.-H."/>
            <person name="Wu X."/>
            <person name="Wu H.-Z."/>
            <person name="Ling F."/>
            <person name="Zhang R."/>
            <person name="Shi X.-G."/>
            <person name="Ren J.-P."/>
            <person name="Chen E.-F."/>
            <person name="Sun J.-M."/>
        </authorList>
    </citation>
    <scope>NUCLEOTIDE SEQUENCE</scope>
    <source>
        <strain evidence="10">Adult_tree_wgs_1</strain>
        <tissue evidence="10">Leaves</tissue>
    </source>
</reference>
<dbReference type="Pfam" id="PF08541">
    <property type="entry name" value="ACP_syn_III_C"/>
    <property type="match status" value="1"/>
</dbReference>
<sequence>MANASGYFSPSIPSLRKRNPPSIGMYRSGCPSAEGISKRVFCSSTIQGAETSPSKSRVPRLVVEGGWNSKGFKFNGFQSRLGRGAKKLTTKVRNNVLRMSVAEMRMFTSMSSVELRPIKDKIRKAIDTFMLTCSPDQLMHPVADHMIGIDFVDLSCKKLISKGCKLVGCGSAVPNLKVSNDDLAKIVDTSDEWISVRTGIRNRHILAGNDSLTALSAEAARKALQMAEVDPDDVDLVLLCTSTPEDLFGSAPQIQKELGCKRNPLAYDITAACSGFLLGLVSAACYIRGGGFSNVLVIGADALSRYVDWTDRGTCILFGDAAGIGLKLIVASFELLSQLEHAVFSLRRFAVHISPNSACNSEEDGLFGFDMHSDGGGQRNLNAPIVENEVDHALGSNGSVLGFPPRRSSYSCIQMKGNEVFRFAVRCVPQSIESALQKAGLTVSSIDWLLLHQANQRIIDAVATRLEVPPEQVISNLANYGNTSAASIPLALDEAVRGGKVKLGDTIAAAGFGAGLTWGSAIVRWG</sequence>
<evidence type="ECO:0000256" key="3">
    <source>
        <dbReference type="ARBA" id="ARBA00022516"/>
    </source>
</evidence>
<comment type="similarity">
    <text evidence="2">Belongs to the thiolase-like superfamily. FabH family.</text>
</comment>
<dbReference type="SUPFAM" id="SSF53901">
    <property type="entry name" value="Thiolase-like"/>
    <property type="match status" value="1"/>
</dbReference>
<dbReference type="Proteomes" id="UP000626092">
    <property type="component" value="Unassembled WGS sequence"/>
</dbReference>
<dbReference type="InterPro" id="IPR013747">
    <property type="entry name" value="ACP_syn_III_C"/>
</dbReference>
<dbReference type="PANTHER" id="PTHR43091">
    <property type="entry name" value="3-OXOACYL-[ACYL-CARRIER-PROTEIN] SYNTHASE"/>
    <property type="match status" value="1"/>
</dbReference>
<evidence type="ECO:0000313" key="11">
    <source>
        <dbReference type="Proteomes" id="UP000626092"/>
    </source>
</evidence>
<dbReference type="EMBL" id="WJXA01000003">
    <property type="protein sequence ID" value="KAF7148176.1"/>
    <property type="molecule type" value="Genomic_DNA"/>
</dbReference>